<dbReference type="EMBL" id="KQ422328">
    <property type="protein sequence ID" value="KOF75119.1"/>
    <property type="molecule type" value="Genomic_DNA"/>
</dbReference>
<dbReference type="SUPFAM" id="SSF53300">
    <property type="entry name" value="vWA-like"/>
    <property type="match status" value="1"/>
</dbReference>
<feature type="non-terminal residue" evidence="2">
    <location>
        <position position="1"/>
    </location>
</feature>
<dbReference type="PROSITE" id="PS50234">
    <property type="entry name" value="VWFA"/>
    <property type="match status" value="1"/>
</dbReference>
<dbReference type="Pfam" id="PF00092">
    <property type="entry name" value="VWA"/>
    <property type="match status" value="1"/>
</dbReference>
<dbReference type="CDD" id="cd01450">
    <property type="entry name" value="vWFA_subfamily_ECM"/>
    <property type="match status" value="1"/>
</dbReference>
<sequence>DCGSTESVFIFILDSSISVQAENFQKMLNFIIEFVSAASIDNGNVRIDVKIQFHLNVFQTKQGVISAVLQIPYVYGSTNTYGGLKTMRTVMFMTEKGDRLSVPNIAILLTDGVSNVNAYVTIPKSCERQRGWHPHICYWYWSK</sequence>
<dbReference type="InterPro" id="IPR036465">
    <property type="entry name" value="vWFA_dom_sf"/>
</dbReference>
<proteinExistence type="predicted"/>
<feature type="domain" description="VWFA" evidence="1">
    <location>
        <begin position="8"/>
        <end position="115"/>
    </location>
</feature>
<name>A0A0L8GE60_OCTBM</name>
<dbReference type="AlphaFoldDB" id="A0A0L8GE60"/>
<gene>
    <name evidence="2" type="ORF">OCBIM_22035232mg</name>
</gene>
<reference evidence="2" key="1">
    <citation type="submission" date="2015-07" db="EMBL/GenBank/DDBJ databases">
        <title>MeaNS - Measles Nucleotide Surveillance Program.</title>
        <authorList>
            <person name="Tran T."/>
            <person name="Druce J."/>
        </authorList>
    </citation>
    <scope>NUCLEOTIDE SEQUENCE</scope>
    <source>
        <strain evidence="2">UCB-OBI-ISO-001</strain>
        <tissue evidence="2">Gonad</tissue>
    </source>
</reference>
<dbReference type="STRING" id="37653.A0A0L8GE60"/>
<dbReference type="Gene3D" id="3.40.50.410">
    <property type="entry name" value="von Willebrand factor, type A domain"/>
    <property type="match status" value="1"/>
</dbReference>
<dbReference type="InterPro" id="IPR002035">
    <property type="entry name" value="VWF_A"/>
</dbReference>
<dbReference type="PANTHER" id="PTHR24020:SF84">
    <property type="entry name" value="VWFA DOMAIN-CONTAINING PROTEIN"/>
    <property type="match status" value="1"/>
</dbReference>
<evidence type="ECO:0000313" key="2">
    <source>
        <dbReference type="EMBL" id="KOF75119.1"/>
    </source>
</evidence>
<protein>
    <recommendedName>
        <fullName evidence="1">VWFA domain-containing protein</fullName>
    </recommendedName>
</protein>
<dbReference type="InterPro" id="IPR050525">
    <property type="entry name" value="ECM_Assembly_Org"/>
</dbReference>
<accession>A0A0L8GE60</accession>
<evidence type="ECO:0000259" key="1">
    <source>
        <dbReference type="PROSITE" id="PS50234"/>
    </source>
</evidence>
<dbReference type="PANTHER" id="PTHR24020">
    <property type="entry name" value="COLLAGEN ALPHA"/>
    <property type="match status" value="1"/>
</dbReference>
<organism evidence="2">
    <name type="scientific">Octopus bimaculoides</name>
    <name type="common">California two-spotted octopus</name>
    <dbReference type="NCBI Taxonomy" id="37653"/>
    <lineage>
        <taxon>Eukaryota</taxon>
        <taxon>Metazoa</taxon>
        <taxon>Spiralia</taxon>
        <taxon>Lophotrochozoa</taxon>
        <taxon>Mollusca</taxon>
        <taxon>Cephalopoda</taxon>
        <taxon>Coleoidea</taxon>
        <taxon>Octopodiformes</taxon>
        <taxon>Octopoda</taxon>
        <taxon>Incirrata</taxon>
        <taxon>Octopodidae</taxon>
        <taxon>Octopus</taxon>
    </lineage>
</organism>